<dbReference type="SUPFAM" id="SSF53098">
    <property type="entry name" value="Ribonuclease H-like"/>
    <property type="match status" value="1"/>
</dbReference>
<dbReference type="GO" id="GO:0032196">
    <property type="term" value="P:transposition"/>
    <property type="evidence" value="ECO:0007669"/>
    <property type="project" value="TreeGrafter"/>
</dbReference>
<name>A0A9X5AL90_LACJH</name>
<reference evidence="1 2" key="1">
    <citation type="submission" date="2019-11" db="EMBL/GenBank/DDBJ databases">
        <title>Gastrointestinal microbiota of Peromyscus leucopus.</title>
        <authorList>
            <person name="Milovic A."/>
            <person name="Bassam K."/>
            <person name="Barbour A.G."/>
        </authorList>
    </citation>
    <scope>NUCLEOTIDE SEQUENCE [LARGE SCALE GENOMIC DNA]</scope>
    <source>
        <strain evidence="1 2">LL8</strain>
    </source>
</reference>
<gene>
    <name evidence="1" type="ORF">GJU95_02565</name>
</gene>
<dbReference type="AlphaFoldDB" id="A0A9X5AL90"/>
<dbReference type="GO" id="GO:0005829">
    <property type="term" value="C:cytosol"/>
    <property type="evidence" value="ECO:0007669"/>
    <property type="project" value="TreeGrafter"/>
</dbReference>
<dbReference type="GO" id="GO:0004803">
    <property type="term" value="F:transposase activity"/>
    <property type="evidence" value="ECO:0007669"/>
    <property type="project" value="TreeGrafter"/>
</dbReference>
<evidence type="ECO:0000313" key="2">
    <source>
        <dbReference type="Proteomes" id="UP000488295"/>
    </source>
</evidence>
<dbReference type="InterPro" id="IPR012337">
    <property type="entry name" value="RNaseH-like_sf"/>
</dbReference>
<dbReference type="PANTHER" id="PTHR10948">
    <property type="entry name" value="TRANSPOSASE"/>
    <property type="match status" value="1"/>
</dbReference>
<organism evidence="1 2">
    <name type="scientific">Lactobacillus johnsonii</name>
    <dbReference type="NCBI Taxonomy" id="33959"/>
    <lineage>
        <taxon>Bacteria</taxon>
        <taxon>Bacillati</taxon>
        <taxon>Bacillota</taxon>
        <taxon>Bacilli</taxon>
        <taxon>Lactobacillales</taxon>
        <taxon>Lactobacillaceae</taxon>
        <taxon>Lactobacillus</taxon>
    </lineage>
</organism>
<comment type="caution">
    <text evidence="1">The sequence shown here is derived from an EMBL/GenBank/DDBJ whole genome shotgun (WGS) entry which is preliminary data.</text>
</comment>
<dbReference type="Proteomes" id="UP000488295">
    <property type="component" value="Unassembled WGS sequence"/>
</dbReference>
<dbReference type="PANTHER" id="PTHR10948:SF23">
    <property type="entry name" value="TRANSPOSASE INSI FOR INSERTION SEQUENCE ELEMENT IS30A-RELATED"/>
    <property type="match status" value="1"/>
</dbReference>
<accession>A0A9X5AL90</accession>
<dbReference type="EMBL" id="WKKC01000007">
    <property type="protein sequence ID" value="MTE02663.1"/>
    <property type="molecule type" value="Genomic_DNA"/>
</dbReference>
<sequence length="64" mass="7456">KGTVERHNGLIRRFIPKGEAIANYSLQDIINIETWCNSLPRKILAYHTPDEIFERELDLIYQAA</sequence>
<dbReference type="InterPro" id="IPR051917">
    <property type="entry name" value="Transposase-Integrase"/>
</dbReference>
<evidence type="ECO:0000313" key="1">
    <source>
        <dbReference type="EMBL" id="MTE02663.1"/>
    </source>
</evidence>
<feature type="non-terminal residue" evidence="1">
    <location>
        <position position="1"/>
    </location>
</feature>
<proteinExistence type="predicted"/>
<protein>
    <submittedName>
        <fullName evidence="1">IS30 family transposase</fullName>
    </submittedName>
</protein>